<gene>
    <name evidence="2" type="ORF">M9Y10_018066</name>
</gene>
<dbReference type="InterPro" id="IPR006597">
    <property type="entry name" value="Sel1-like"/>
</dbReference>
<sequence length="81" mass="9625">MRIFYFFAQDIKKANHYFTRAAYQNEPKAQFLLGFLYKELDELRDINKAIHYLSLAANQIAYAQFYLGKIYYNGESTPKNI</sequence>
<dbReference type="PANTHER" id="PTHR11102">
    <property type="entry name" value="SEL-1-LIKE PROTEIN"/>
    <property type="match status" value="1"/>
</dbReference>
<dbReference type="InterPro" id="IPR050767">
    <property type="entry name" value="Sel1_AlgK"/>
</dbReference>
<comment type="caution">
    <text evidence="2">The sequence shown here is derived from an EMBL/GenBank/DDBJ whole genome shotgun (WGS) entry which is preliminary data.</text>
</comment>
<organism evidence="2 3">
    <name type="scientific">Tritrichomonas musculus</name>
    <dbReference type="NCBI Taxonomy" id="1915356"/>
    <lineage>
        <taxon>Eukaryota</taxon>
        <taxon>Metamonada</taxon>
        <taxon>Parabasalia</taxon>
        <taxon>Tritrichomonadida</taxon>
        <taxon>Tritrichomonadidae</taxon>
        <taxon>Tritrichomonas</taxon>
    </lineage>
</organism>
<feature type="non-terminal residue" evidence="2">
    <location>
        <position position="81"/>
    </location>
</feature>
<accession>A0ABR2GMH2</accession>
<evidence type="ECO:0000256" key="1">
    <source>
        <dbReference type="ARBA" id="ARBA00038101"/>
    </source>
</evidence>
<evidence type="ECO:0000313" key="3">
    <source>
        <dbReference type="Proteomes" id="UP001470230"/>
    </source>
</evidence>
<evidence type="ECO:0000313" key="2">
    <source>
        <dbReference type="EMBL" id="KAK8835118.1"/>
    </source>
</evidence>
<keyword evidence="3" id="KW-1185">Reference proteome</keyword>
<dbReference type="SUPFAM" id="SSF81901">
    <property type="entry name" value="HCP-like"/>
    <property type="match status" value="1"/>
</dbReference>
<dbReference type="PANTHER" id="PTHR11102:SF160">
    <property type="entry name" value="ERAD-ASSOCIATED E3 UBIQUITIN-PROTEIN LIGASE COMPONENT HRD3"/>
    <property type="match status" value="1"/>
</dbReference>
<dbReference type="Proteomes" id="UP001470230">
    <property type="component" value="Unassembled WGS sequence"/>
</dbReference>
<comment type="similarity">
    <text evidence="1">Belongs to the sel-1 family.</text>
</comment>
<dbReference type="InterPro" id="IPR011990">
    <property type="entry name" value="TPR-like_helical_dom_sf"/>
</dbReference>
<dbReference type="EMBL" id="JAPFFF010000233">
    <property type="protein sequence ID" value="KAK8835118.1"/>
    <property type="molecule type" value="Genomic_DNA"/>
</dbReference>
<proteinExistence type="inferred from homology"/>
<dbReference type="Pfam" id="PF08238">
    <property type="entry name" value="Sel1"/>
    <property type="match status" value="3"/>
</dbReference>
<name>A0ABR2GMH2_9EUKA</name>
<dbReference type="Gene3D" id="1.25.40.10">
    <property type="entry name" value="Tetratricopeptide repeat domain"/>
    <property type="match status" value="1"/>
</dbReference>
<reference evidence="2 3" key="1">
    <citation type="submission" date="2024-04" db="EMBL/GenBank/DDBJ databases">
        <title>Tritrichomonas musculus Genome.</title>
        <authorList>
            <person name="Alves-Ferreira E."/>
            <person name="Grigg M."/>
            <person name="Lorenzi H."/>
            <person name="Galac M."/>
        </authorList>
    </citation>
    <scope>NUCLEOTIDE SEQUENCE [LARGE SCALE GENOMIC DNA]</scope>
    <source>
        <strain evidence="2 3">EAF2021</strain>
    </source>
</reference>
<protein>
    <submittedName>
        <fullName evidence="2">Uncharacterized protein</fullName>
    </submittedName>
</protein>